<feature type="non-terminal residue" evidence="2">
    <location>
        <position position="73"/>
    </location>
</feature>
<evidence type="ECO:0000256" key="1">
    <source>
        <dbReference type="SAM" id="MobiDB-lite"/>
    </source>
</evidence>
<evidence type="ECO:0000313" key="2">
    <source>
        <dbReference type="EMBL" id="CEK98672.1"/>
    </source>
</evidence>
<organism evidence="2">
    <name type="scientific">Arion vulgaris</name>
    <dbReference type="NCBI Taxonomy" id="1028688"/>
    <lineage>
        <taxon>Eukaryota</taxon>
        <taxon>Metazoa</taxon>
        <taxon>Spiralia</taxon>
        <taxon>Lophotrochozoa</taxon>
        <taxon>Mollusca</taxon>
        <taxon>Gastropoda</taxon>
        <taxon>Heterobranchia</taxon>
        <taxon>Euthyneura</taxon>
        <taxon>Panpulmonata</taxon>
        <taxon>Eupulmonata</taxon>
        <taxon>Stylommatophora</taxon>
        <taxon>Helicina</taxon>
        <taxon>Arionoidea</taxon>
        <taxon>Arionidae</taxon>
        <taxon>Arion</taxon>
    </lineage>
</organism>
<reference evidence="2" key="1">
    <citation type="submission" date="2014-12" db="EMBL/GenBank/DDBJ databases">
        <title>Insight into the proteome of Arion vulgaris.</title>
        <authorList>
            <person name="Aradska J."/>
            <person name="Bulat T."/>
            <person name="Smidak R."/>
            <person name="Sarate P."/>
            <person name="Gangsoo J."/>
            <person name="Sialana F."/>
            <person name="Bilban M."/>
            <person name="Lubec G."/>
        </authorList>
    </citation>
    <scope>NUCLEOTIDE SEQUENCE</scope>
    <source>
        <tissue evidence="2">Skin</tissue>
    </source>
</reference>
<protein>
    <submittedName>
        <fullName evidence="2">Uncharacterized protein</fullName>
    </submittedName>
</protein>
<sequence length="73" mass="8190">QHSPPADYDGDHEDYNSSNQNLRHSASRYAEQSTEDRLLLQNKKSSSSSSSDSVLDSRSEPSRRNTSAQFSSR</sequence>
<gene>
    <name evidence="2" type="primary">ORF219303</name>
</gene>
<feature type="compositionally biased region" description="Low complexity" evidence="1">
    <location>
        <begin position="45"/>
        <end position="54"/>
    </location>
</feature>
<feature type="region of interest" description="Disordered" evidence="1">
    <location>
        <begin position="1"/>
        <end position="73"/>
    </location>
</feature>
<name>A0A0B7C0F3_9EUPU</name>
<dbReference type="AlphaFoldDB" id="A0A0B7C0F3"/>
<proteinExistence type="predicted"/>
<accession>A0A0B7C0F3</accession>
<dbReference type="EMBL" id="HACG01051801">
    <property type="protein sequence ID" value="CEK98672.1"/>
    <property type="molecule type" value="Transcribed_RNA"/>
</dbReference>
<feature type="compositionally biased region" description="Polar residues" evidence="1">
    <location>
        <begin position="64"/>
        <end position="73"/>
    </location>
</feature>
<feature type="non-terminal residue" evidence="2">
    <location>
        <position position="1"/>
    </location>
</feature>